<evidence type="ECO:0000256" key="1">
    <source>
        <dbReference type="SAM" id="Phobius"/>
    </source>
</evidence>
<gene>
    <name evidence="2" type="ORF">METZ01_LOCUS28323</name>
</gene>
<protein>
    <submittedName>
        <fullName evidence="2">Uncharacterized protein</fullName>
    </submittedName>
</protein>
<dbReference type="EMBL" id="UINC01001246">
    <property type="protein sequence ID" value="SUZ75469.1"/>
    <property type="molecule type" value="Genomic_DNA"/>
</dbReference>
<reference evidence="2" key="1">
    <citation type="submission" date="2018-05" db="EMBL/GenBank/DDBJ databases">
        <authorList>
            <person name="Lanie J.A."/>
            <person name="Ng W.-L."/>
            <person name="Kazmierczak K.M."/>
            <person name="Andrzejewski T.M."/>
            <person name="Davidsen T.M."/>
            <person name="Wayne K.J."/>
            <person name="Tettelin H."/>
            <person name="Glass J.I."/>
            <person name="Rusch D."/>
            <person name="Podicherti R."/>
            <person name="Tsui H.-C.T."/>
            <person name="Winkler M.E."/>
        </authorList>
    </citation>
    <scope>NUCLEOTIDE SEQUENCE</scope>
</reference>
<evidence type="ECO:0000313" key="2">
    <source>
        <dbReference type="EMBL" id="SUZ75469.1"/>
    </source>
</evidence>
<feature type="non-terminal residue" evidence="2">
    <location>
        <position position="56"/>
    </location>
</feature>
<organism evidence="2">
    <name type="scientific">marine metagenome</name>
    <dbReference type="NCBI Taxonomy" id="408172"/>
    <lineage>
        <taxon>unclassified sequences</taxon>
        <taxon>metagenomes</taxon>
        <taxon>ecological metagenomes</taxon>
    </lineage>
</organism>
<sequence>MKIIENFSRRKFLNYTMVGGLTIPLLTVIPSSNDAYGAIFQTPKDLENLTELERIH</sequence>
<proteinExistence type="predicted"/>
<keyword evidence="1" id="KW-1133">Transmembrane helix</keyword>
<keyword evidence="1" id="KW-0472">Membrane</keyword>
<dbReference type="AlphaFoldDB" id="A0A381QAQ0"/>
<name>A0A381QAQ0_9ZZZZ</name>
<keyword evidence="1" id="KW-0812">Transmembrane</keyword>
<accession>A0A381QAQ0</accession>
<feature type="transmembrane region" description="Helical" evidence="1">
    <location>
        <begin position="12"/>
        <end position="29"/>
    </location>
</feature>